<reference evidence="2" key="1">
    <citation type="submission" date="2021-06" db="EMBL/GenBank/DDBJ databases">
        <title>Complete genome sequence of Nocardioides sp. G188.</title>
        <authorList>
            <person name="Im W.-T."/>
        </authorList>
    </citation>
    <scope>NUCLEOTIDE SEQUENCE</scope>
    <source>
        <strain evidence="2">G188</strain>
    </source>
</reference>
<accession>A0A975Y1M7</accession>
<sequence>MDHTQVVVIGAGPHGLAATAHLKRAGAEVLTFGEPMGFWRTMPTGMLLRSNWTATSIAEHVGPLSLTSYCESTGTDVQRPVPLDSFIDYGMWVHATVAPDVDRRRVVSVEQEPRGFVVALADGDRVAAHKVVVAAGIAPFVNRPEVVASLPP</sequence>
<evidence type="ECO:0000313" key="2">
    <source>
        <dbReference type="EMBL" id="QWZ09559.1"/>
    </source>
</evidence>
<dbReference type="EMBL" id="CP077062">
    <property type="protein sequence ID" value="QWZ09559.1"/>
    <property type="molecule type" value="Genomic_DNA"/>
</dbReference>
<proteinExistence type="predicted"/>
<dbReference type="RefSeq" id="WP_216941405.1">
    <property type="nucleotide sequence ID" value="NZ_CP077062.1"/>
</dbReference>
<evidence type="ECO:0000259" key="1">
    <source>
        <dbReference type="Pfam" id="PF07992"/>
    </source>
</evidence>
<organism evidence="2 3">
    <name type="scientific">Nocardioides panacis</name>
    <dbReference type="NCBI Taxonomy" id="2849501"/>
    <lineage>
        <taxon>Bacteria</taxon>
        <taxon>Bacillati</taxon>
        <taxon>Actinomycetota</taxon>
        <taxon>Actinomycetes</taxon>
        <taxon>Propionibacteriales</taxon>
        <taxon>Nocardioidaceae</taxon>
        <taxon>Nocardioides</taxon>
    </lineage>
</organism>
<dbReference type="GO" id="GO:0016491">
    <property type="term" value="F:oxidoreductase activity"/>
    <property type="evidence" value="ECO:0007669"/>
    <property type="project" value="InterPro"/>
</dbReference>
<dbReference type="KEGG" id="nps:KRR39_07345"/>
<feature type="domain" description="FAD/NAD(P)-binding" evidence="1">
    <location>
        <begin position="5"/>
        <end position="140"/>
    </location>
</feature>
<protein>
    <submittedName>
        <fullName evidence="2">FAD-dependent oxidoreductase</fullName>
    </submittedName>
</protein>
<dbReference type="Proteomes" id="UP000683575">
    <property type="component" value="Chromosome"/>
</dbReference>
<dbReference type="Pfam" id="PF07992">
    <property type="entry name" value="Pyr_redox_2"/>
    <property type="match status" value="1"/>
</dbReference>
<evidence type="ECO:0000313" key="3">
    <source>
        <dbReference type="Proteomes" id="UP000683575"/>
    </source>
</evidence>
<name>A0A975Y1M7_9ACTN</name>
<gene>
    <name evidence="2" type="ORF">KRR39_07345</name>
</gene>
<dbReference type="InterPro" id="IPR023753">
    <property type="entry name" value="FAD/NAD-binding_dom"/>
</dbReference>
<dbReference type="AlphaFoldDB" id="A0A975Y1M7"/>
<keyword evidence="3" id="KW-1185">Reference proteome</keyword>